<feature type="transmembrane region" description="Helical" evidence="10">
    <location>
        <begin position="334"/>
        <end position="350"/>
    </location>
</feature>
<dbReference type="PANTHER" id="PTHR12468">
    <property type="entry name" value="GPI MANNOSYLTRANSFERASE 2"/>
    <property type="match status" value="1"/>
</dbReference>
<dbReference type="InterPro" id="IPR007315">
    <property type="entry name" value="PIG-V/Gpi18"/>
</dbReference>
<keyword evidence="5" id="KW-0808">Transferase</keyword>
<comment type="pathway">
    <text evidence="2">Glycolipid biosynthesis; glycosylphosphatidylinositol-anchor biosynthesis.</text>
</comment>
<evidence type="ECO:0000256" key="2">
    <source>
        <dbReference type="ARBA" id="ARBA00004687"/>
    </source>
</evidence>
<proteinExistence type="predicted"/>
<feature type="transmembrane region" description="Helical" evidence="10">
    <location>
        <begin position="25"/>
        <end position="48"/>
    </location>
</feature>
<comment type="caution">
    <text evidence="11">The sequence shown here is derived from an EMBL/GenBank/DDBJ whole genome shotgun (WGS) entry which is preliminary data.</text>
</comment>
<feature type="transmembrane region" description="Helical" evidence="10">
    <location>
        <begin position="195"/>
        <end position="228"/>
    </location>
</feature>
<dbReference type="GO" id="GO:0004376">
    <property type="term" value="F:GPI mannosyltransferase activity"/>
    <property type="evidence" value="ECO:0007669"/>
    <property type="project" value="InterPro"/>
</dbReference>
<feature type="transmembrane region" description="Helical" evidence="10">
    <location>
        <begin position="240"/>
        <end position="264"/>
    </location>
</feature>
<accession>A0A3S4DJ16</accession>
<keyword evidence="12" id="KW-1185">Reference proteome</keyword>
<evidence type="ECO:0000256" key="7">
    <source>
        <dbReference type="ARBA" id="ARBA00022824"/>
    </source>
</evidence>
<evidence type="ECO:0000256" key="6">
    <source>
        <dbReference type="ARBA" id="ARBA00022692"/>
    </source>
</evidence>
<protein>
    <recommendedName>
        <fullName evidence="13">Glycosyltransferase RgtA/B/C/D-like domain-containing protein</fullName>
    </recommendedName>
</protein>
<evidence type="ECO:0000256" key="8">
    <source>
        <dbReference type="ARBA" id="ARBA00022989"/>
    </source>
</evidence>
<dbReference type="Proteomes" id="UP000288547">
    <property type="component" value="Unassembled WGS sequence"/>
</dbReference>
<dbReference type="GO" id="GO:0006506">
    <property type="term" value="P:GPI anchor biosynthetic process"/>
    <property type="evidence" value="ECO:0007669"/>
    <property type="project" value="UniProtKB-UniPathway"/>
</dbReference>
<organism evidence="11 12">
    <name type="scientific">Labedella phragmitis</name>
    <dbReference type="NCBI Taxonomy" id="2498849"/>
    <lineage>
        <taxon>Bacteria</taxon>
        <taxon>Bacillati</taxon>
        <taxon>Actinomycetota</taxon>
        <taxon>Actinomycetes</taxon>
        <taxon>Micrococcales</taxon>
        <taxon>Microbacteriaceae</taxon>
        <taxon>Labedella</taxon>
    </lineage>
</organism>
<dbReference type="PANTHER" id="PTHR12468:SF2">
    <property type="entry name" value="GPI MANNOSYLTRANSFERASE 2"/>
    <property type="match status" value="1"/>
</dbReference>
<dbReference type="GO" id="GO:0016020">
    <property type="term" value="C:membrane"/>
    <property type="evidence" value="ECO:0007669"/>
    <property type="project" value="GOC"/>
</dbReference>
<dbReference type="AlphaFoldDB" id="A0A3S4DJ16"/>
<evidence type="ECO:0000256" key="4">
    <source>
        <dbReference type="ARBA" id="ARBA00022676"/>
    </source>
</evidence>
<keyword evidence="3" id="KW-0337">GPI-anchor biosynthesis</keyword>
<keyword evidence="8 10" id="KW-1133">Transmembrane helix</keyword>
<gene>
    <name evidence="11" type="ORF">ELQ90_13085</name>
</gene>
<name>A0A3S4DJ16_9MICO</name>
<keyword evidence="7" id="KW-0256">Endoplasmic reticulum</keyword>
<evidence type="ECO:0000256" key="10">
    <source>
        <dbReference type="SAM" id="Phobius"/>
    </source>
</evidence>
<dbReference type="OrthoDB" id="151635at2"/>
<dbReference type="RefSeq" id="WP_128495728.1">
    <property type="nucleotide sequence ID" value="NZ_RZNB01000005.1"/>
</dbReference>
<dbReference type="GO" id="GO:0031501">
    <property type="term" value="C:mannosyltransferase complex"/>
    <property type="evidence" value="ECO:0007669"/>
    <property type="project" value="TreeGrafter"/>
</dbReference>
<feature type="transmembrane region" description="Helical" evidence="10">
    <location>
        <begin position="152"/>
        <end position="175"/>
    </location>
</feature>
<feature type="transmembrane region" description="Helical" evidence="10">
    <location>
        <begin position="306"/>
        <end position="327"/>
    </location>
</feature>
<dbReference type="EMBL" id="RZNB01000005">
    <property type="protein sequence ID" value="RWZ49680.1"/>
    <property type="molecule type" value="Genomic_DNA"/>
</dbReference>
<evidence type="ECO:0008006" key="13">
    <source>
        <dbReference type="Google" id="ProtNLM"/>
    </source>
</evidence>
<dbReference type="UniPathway" id="UPA00196"/>
<evidence type="ECO:0000256" key="1">
    <source>
        <dbReference type="ARBA" id="ARBA00004477"/>
    </source>
</evidence>
<comment type="subcellular location">
    <subcellularLocation>
        <location evidence="1">Endoplasmic reticulum membrane</location>
        <topology evidence="1">Multi-pass membrane protein</topology>
    </subcellularLocation>
</comment>
<reference evidence="11 12" key="1">
    <citation type="submission" date="2018-12" db="EMBL/GenBank/DDBJ databases">
        <authorList>
            <person name="Li F."/>
        </authorList>
    </citation>
    <scope>NUCLEOTIDE SEQUENCE [LARGE SCALE GENOMIC DNA]</scope>
    <source>
        <strain evidence="11 12">11W25H-1</strain>
    </source>
</reference>
<evidence type="ECO:0000256" key="5">
    <source>
        <dbReference type="ARBA" id="ARBA00022679"/>
    </source>
</evidence>
<feature type="transmembrane region" description="Helical" evidence="10">
    <location>
        <begin position="122"/>
        <end position="145"/>
    </location>
</feature>
<evidence type="ECO:0000256" key="9">
    <source>
        <dbReference type="ARBA" id="ARBA00023136"/>
    </source>
</evidence>
<feature type="transmembrane region" description="Helical" evidence="10">
    <location>
        <begin position="379"/>
        <end position="400"/>
    </location>
</feature>
<evidence type="ECO:0000313" key="11">
    <source>
        <dbReference type="EMBL" id="RWZ49680.1"/>
    </source>
</evidence>
<evidence type="ECO:0000256" key="3">
    <source>
        <dbReference type="ARBA" id="ARBA00022502"/>
    </source>
</evidence>
<evidence type="ECO:0000313" key="12">
    <source>
        <dbReference type="Proteomes" id="UP000288547"/>
    </source>
</evidence>
<keyword evidence="9 10" id="KW-0472">Membrane</keyword>
<sequence>MSATSAAAATPVAEVRGDRFGRLPWWVVVLGLFAVARVITTGMLLYLASIQKAIRWAPASPDLLTFSGRWWDGGWYRVISETGYPTVVEPEANGHIGQNEWAFMPVYPGVVRGLMTVTGLDWAAASVLVSLVAGFGAALVVYLLFRERLDKGTSLFAVVLFSISPLAAMFQVAYAESLHVLLLATALLLVLRRRYLVLIPIIIVMGFTRPSGLAFALFLGLHILLRLYRRKADPFSPQEFLSAGVATFVSLCVGFAWLVIAGIATGDMAHYTDTELSWRAPYIGYQHLVPFTPWFQSLNYRIGMPWGWMFVTVIIVGFIVTMFLPQVRRLGDDIRLWSLSYVLYLFAVFFPQSSTFRLLLPLFPLAGALAIPRSRVYRVAVVVASLVGQFLWLFVLWRVYDDSPLPP</sequence>
<keyword evidence="6 10" id="KW-0812">Transmembrane</keyword>
<dbReference type="GO" id="GO:0000009">
    <property type="term" value="F:alpha-1,6-mannosyltransferase activity"/>
    <property type="evidence" value="ECO:0007669"/>
    <property type="project" value="InterPro"/>
</dbReference>
<keyword evidence="4" id="KW-0328">Glycosyltransferase</keyword>